<keyword evidence="4 8" id="KW-0964">Secreted</keyword>
<dbReference type="STRING" id="564198.BST17_02905"/>
<dbReference type="SUPFAM" id="SSF53474">
    <property type="entry name" value="alpha/beta-Hydrolases"/>
    <property type="match status" value="1"/>
</dbReference>
<protein>
    <recommendedName>
        <fullName evidence="8">Cutinase</fullName>
        <ecNumber evidence="8">3.1.1.-</ecNumber>
    </recommendedName>
</protein>
<reference evidence="9 10" key="1">
    <citation type="submission" date="2017-02" db="EMBL/GenBank/DDBJ databases">
        <title>The new phylogeny of genus Mycobacterium.</title>
        <authorList>
            <person name="Tortoli E."/>
            <person name="Trovato A."/>
            <person name="Cirillo D.M."/>
        </authorList>
    </citation>
    <scope>NUCLEOTIDE SEQUENCE [LARGE SCALE GENOMIC DNA]</scope>
    <source>
        <strain evidence="9 10">DSM 45578</strain>
    </source>
</reference>
<dbReference type="OrthoDB" id="3690529at2"/>
<dbReference type="SMART" id="SM01110">
    <property type="entry name" value="Cutinase"/>
    <property type="match status" value="1"/>
</dbReference>
<evidence type="ECO:0000256" key="2">
    <source>
        <dbReference type="ARBA" id="ARBA00007534"/>
    </source>
</evidence>
<organism evidence="9 10">
    <name type="scientific">Mycolicibacterium bacteremicum</name>
    <name type="common">Mycobacterium bacteremicum</name>
    <dbReference type="NCBI Taxonomy" id="564198"/>
    <lineage>
        <taxon>Bacteria</taxon>
        <taxon>Bacillati</taxon>
        <taxon>Actinomycetota</taxon>
        <taxon>Actinomycetes</taxon>
        <taxon>Mycobacteriales</taxon>
        <taxon>Mycobacteriaceae</taxon>
        <taxon>Mycolicibacterium</taxon>
    </lineage>
</organism>
<evidence type="ECO:0000313" key="10">
    <source>
        <dbReference type="Proteomes" id="UP000192366"/>
    </source>
</evidence>
<dbReference type="Gene3D" id="3.40.50.1820">
    <property type="entry name" value="alpha/beta hydrolase"/>
    <property type="match status" value="1"/>
</dbReference>
<name>A0A1W9Z2Q1_MYCBA</name>
<evidence type="ECO:0000256" key="1">
    <source>
        <dbReference type="ARBA" id="ARBA00004613"/>
    </source>
</evidence>
<dbReference type="EMBL" id="MVHJ01000002">
    <property type="protein sequence ID" value="ORA06616.1"/>
    <property type="molecule type" value="Genomic_DNA"/>
</dbReference>
<accession>A0A1W9Z2Q1</accession>
<dbReference type="PANTHER" id="PTHR33630">
    <property type="entry name" value="CUTINASE RV1984C-RELATED-RELATED"/>
    <property type="match status" value="1"/>
</dbReference>
<dbReference type="Pfam" id="PF01083">
    <property type="entry name" value="Cutinase"/>
    <property type="match status" value="1"/>
</dbReference>
<keyword evidence="6 8" id="KW-0378">Hydrolase</keyword>
<dbReference type="InterPro" id="IPR043580">
    <property type="entry name" value="CUTINASE_1"/>
</dbReference>
<comment type="caution">
    <text evidence="9">The sequence shown here is derived from an EMBL/GenBank/DDBJ whole genome shotgun (WGS) entry which is preliminary data.</text>
</comment>
<evidence type="ECO:0000256" key="6">
    <source>
        <dbReference type="ARBA" id="ARBA00022801"/>
    </source>
</evidence>
<evidence type="ECO:0000256" key="7">
    <source>
        <dbReference type="ARBA" id="ARBA00023157"/>
    </source>
</evidence>
<gene>
    <name evidence="9" type="ORF">BST17_02905</name>
</gene>
<dbReference type="GO" id="GO:0052689">
    <property type="term" value="F:carboxylic ester hydrolase activity"/>
    <property type="evidence" value="ECO:0007669"/>
    <property type="project" value="UniProtKB-KW"/>
</dbReference>
<sequence length="255" mass="25268">MSSSPQTWAAKAARSAIFAALAVFAVAAGLFAGPAATAKAAADNCVDVAVVFARGTFEGPGVGATGQAFVDALNARLPGQTVSVYGVNYPASLDFGRAVDGIADATNRIQQIAAECPDSKIVLGGYSQGAAVAGYSTSSSVPAGFVLPAGLSGPMPADVASHVSAVVLFGTPSSWFLGLADRSAPPIVIGDLYAGKTLQLCAVGDPICYPGGLDRSAHSSYKSNGMAVQAADFVAGRLGVPAPSATMVQAAAQVG</sequence>
<keyword evidence="3 8" id="KW-0719">Serine esterase</keyword>
<comment type="function">
    <text evidence="8">Catalyzes the hydrolysis of complex carboxylic polyesters found in the cell wall of plants. Degrades cutin, a macromolecule that forms the structure of the plant cuticle.</text>
</comment>
<dbReference type="GO" id="GO:0005576">
    <property type="term" value="C:extracellular region"/>
    <property type="evidence" value="ECO:0007669"/>
    <property type="project" value="UniProtKB-SubCell"/>
</dbReference>
<evidence type="ECO:0000256" key="5">
    <source>
        <dbReference type="ARBA" id="ARBA00022729"/>
    </source>
</evidence>
<keyword evidence="7" id="KW-1015">Disulfide bond</keyword>
<evidence type="ECO:0000256" key="3">
    <source>
        <dbReference type="ARBA" id="ARBA00022487"/>
    </source>
</evidence>
<dbReference type="PROSITE" id="PS00155">
    <property type="entry name" value="CUTINASE_1"/>
    <property type="match status" value="1"/>
</dbReference>
<dbReference type="Proteomes" id="UP000192366">
    <property type="component" value="Unassembled WGS sequence"/>
</dbReference>
<evidence type="ECO:0000256" key="4">
    <source>
        <dbReference type="ARBA" id="ARBA00022525"/>
    </source>
</evidence>
<keyword evidence="5 8" id="KW-0732">Signal</keyword>
<evidence type="ECO:0000256" key="8">
    <source>
        <dbReference type="RuleBase" id="RU361263"/>
    </source>
</evidence>
<feature type="signal peptide" evidence="8">
    <location>
        <begin position="1"/>
        <end position="27"/>
    </location>
</feature>
<comment type="similarity">
    <text evidence="2 8">Belongs to the cutinase family.</text>
</comment>
<dbReference type="PANTHER" id="PTHR33630:SF9">
    <property type="entry name" value="CUTINASE 4"/>
    <property type="match status" value="1"/>
</dbReference>
<dbReference type="RefSeq" id="WP_083055438.1">
    <property type="nucleotide sequence ID" value="NZ_JACKVM010000008.1"/>
</dbReference>
<dbReference type="EC" id="3.1.1.-" evidence="8"/>
<dbReference type="InterPro" id="IPR029058">
    <property type="entry name" value="AB_hydrolase_fold"/>
</dbReference>
<dbReference type="AlphaFoldDB" id="A0A1W9Z2Q1"/>
<dbReference type="InterPro" id="IPR000675">
    <property type="entry name" value="Cutinase/axe"/>
</dbReference>
<evidence type="ECO:0000313" key="9">
    <source>
        <dbReference type="EMBL" id="ORA06616.1"/>
    </source>
</evidence>
<keyword evidence="10" id="KW-1185">Reference proteome</keyword>
<proteinExistence type="inferred from homology"/>
<comment type="subcellular location">
    <subcellularLocation>
        <location evidence="1 8">Secreted</location>
    </subcellularLocation>
</comment>
<feature type="chain" id="PRO_5039747688" description="Cutinase" evidence="8">
    <location>
        <begin position="28"/>
        <end position="255"/>
    </location>
</feature>